<feature type="modified residue" description="4-aspartylphosphate" evidence="5">
    <location>
        <position position="52"/>
    </location>
</feature>
<dbReference type="Gene3D" id="3.40.50.2300">
    <property type="match status" value="1"/>
</dbReference>
<reference evidence="8 9" key="1">
    <citation type="journal article" date="2019" name="Microb. Cell Fact.">
        <title>Exploring novel herbicidin analogues by transcriptional regulator overexpression and MS/MS molecular networking.</title>
        <authorList>
            <person name="Shi Y."/>
            <person name="Gu R."/>
            <person name="Li Y."/>
            <person name="Wang X."/>
            <person name="Ren W."/>
            <person name="Li X."/>
            <person name="Wang L."/>
            <person name="Xie Y."/>
            <person name="Hong B."/>
        </authorList>
    </citation>
    <scope>NUCLEOTIDE SEQUENCE [LARGE SCALE GENOMIC DNA]</scope>
    <source>
        <strain evidence="8 9">US-43</strain>
    </source>
</reference>
<organism evidence="8 9">
    <name type="scientific">Streptomyces mobaraensis</name>
    <name type="common">Streptoverticillium mobaraense</name>
    <dbReference type="NCBI Taxonomy" id="35621"/>
    <lineage>
        <taxon>Bacteria</taxon>
        <taxon>Bacillati</taxon>
        <taxon>Actinomycetota</taxon>
        <taxon>Actinomycetes</taxon>
        <taxon>Kitasatosporales</taxon>
        <taxon>Streptomycetaceae</taxon>
        <taxon>Streptomyces</taxon>
    </lineage>
</organism>
<accession>A0A5N5VXA2</accession>
<keyword evidence="2" id="KW-0805">Transcription regulation</keyword>
<dbReference type="Proteomes" id="UP000327000">
    <property type="component" value="Unassembled WGS sequence"/>
</dbReference>
<feature type="domain" description="Response regulatory" evidence="7">
    <location>
        <begin position="2"/>
        <end position="122"/>
    </location>
</feature>
<dbReference type="InterPro" id="IPR000792">
    <property type="entry name" value="Tscrpt_reg_LuxR_C"/>
</dbReference>
<evidence type="ECO:0000256" key="5">
    <source>
        <dbReference type="PROSITE-ProRule" id="PRU00169"/>
    </source>
</evidence>
<dbReference type="SMART" id="SM00448">
    <property type="entry name" value="REC"/>
    <property type="match status" value="1"/>
</dbReference>
<dbReference type="Pfam" id="PF00196">
    <property type="entry name" value="GerE"/>
    <property type="match status" value="1"/>
</dbReference>
<comment type="caution">
    <text evidence="8">The sequence shown here is derived from an EMBL/GenBank/DDBJ whole genome shotgun (WGS) entry which is preliminary data.</text>
</comment>
<dbReference type="InterPro" id="IPR058245">
    <property type="entry name" value="NreC/VraR/RcsB-like_REC"/>
</dbReference>
<dbReference type="CDD" id="cd17535">
    <property type="entry name" value="REC_NarL-like"/>
    <property type="match status" value="1"/>
</dbReference>
<dbReference type="RefSeq" id="WP_004955437.1">
    <property type="nucleotide sequence ID" value="NZ_JBFADJ010000044.1"/>
</dbReference>
<keyword evidence="4" id="KW-0804">Transcription</keyword>
<dbReference type="GO" id="GO:0006355">
    <property type="term" value="P:regulation of DNA-templated transcription"/>
    <property type="evidence" value="ECO:0007669"/>
    <property type="project" value="InterPro"/>
</dbReference>
<proteinExistence type="predicted"/>
<dbReference type="AlphaFoldDB" id="A0A5N5VXA2"/>
<evidence type="ECO:0000313" key="9">
    <source>
        <dbReference type="Proteomes" id="UP000327000"/>
    </source>
</evidence>
<evidence type="ECO:0000259" key="7">
    <source>
        <dbReference type="PROSITE" id="PS50110"/>
    </source>
</evidence>
<dbReference type="SMART" id="SM00421">
    <property type="entry name" value="HTH_LUXR"/>
    <property type="match status" value="1"/>
</dbReference>
<dbReference type="GO" id="GO:0003677">
    <property type="term" value="F:DNA binding"/>
    <property type="evidence" value="ECO:0007669"/>
    <property type="project" value="UniProtKB-KW"/>
</dbReference>
<keyword evidence="1 5" id="KW-0597">Phosphoprotein</keyword>
<name>A0A5N5VXA2_STRMB</name>
<evidence type="ECO:0000259" key="6">
    <source>
        <dbReference type="PROSITE" id="PS50043"/>
    </source>
</evidence>
<dbReference type="SUPFAM" id="SSF52172">
    <property type="entry name" value="CheY-like"/>
    <property type="match status" value="1"/>
</dbReference>
<feature type="domain" description="HTH luxR-type" evidence="6">
    <location>
        <begin position="144"/>
        <end position="215"/>
    </location>
</feature>
<protein>
    <submittedName>
        <fullName evidence="8">Response regulator transcription factor</fullName>
    </submittedName>
</protein>
<evidence type="ECO:0000256" key="4">
    <source>
        <dbReference type="ARBA" id="ARBA00023163"/>
    </source>
</evidence>
<dbReference type="InterPro" id="IPR001789">
    <property type="entry name" value="Sig_transdc_resp-reg_receiver"/>
</dbReference>
<dbReference type="PROSITE" id="PS50110">
    <property type="entry name" value="RESPONSE_REGULATORY"/>
    <property type="match status" value="1"/>
</dbReference>
<dbReference type="PANTHER" id="PTHR43214">
    <property type="entry name" value="TWO-COMPONENT RESPONSE REGULATOR"/>
    <property type="match status" value="1"/>
</dbReference>
<dbReference type="InterPro" id="IPR011006">
    <property type="entry name" value="CheY-like_superfamily"/>
</dbReference>
<evidence type="ECO:0000256" key="3">
    <source>
        <dbReference type="ARBA" id="ARBA00023125"/>
    </source>
</evidence>
<dbReference type="InterPro" id="IPR016032">
    <property type="entry name" value="Sig_transdc_resp-reg_C-effctor"/>
</dbReference>
<dbReference type="GO" id="GO:0000160">
    <property type="term" value="P:phosphorelay signal transduction system"/>
    <property type="evidence" value="ECO:0007669"/>
    <property type="project" value="InterPro"/>
</dbReference>
<sequence length="217" mass="23146">MRVVIADDDTLIREGLAALLTAEGCDVAAAVAHPDDLSDAVAAHRPDVAVVDVRMPPTHTDEGIRAAVRVRRFPHPPAVLILSAHAEQSFATELLADGAAGIGYLLKERVGRVEEFVDALRRVAGGGTAIDPEVVSRLLARRRAVDAVAGLTAREREVLALMAQGLGNAALARRLGVSDNAVQKHIRKIFAKLGLPPDDEVDRRVVAVLRHLEALGR</sequence>
<gene>
    <name evidence="8" type="ORF">FRZ00_33870</name>
</gene>
<evidence type="ECO:0000313" key="8">
    <source>
        <dbReference type="EMBL" id="KAB7833111.1"/>
    </source>
</evidence>
<dbReference type="PANTHER" id="PTHR43214:SF24">
    <property type="entry name" value="TRANSCRIPTIONAL REGULATORY PROTEIN NARL-RELATED"/>
    <property type="match status" value="1"/>
</dbReference>
<evidence type="ECO:0000256" key="2">
    <source>
        <dbReference type="ARBA" id="ARBA00023015"/>
    </source>
</evidence>
<keyword evidence="9" id="KW-1185">Reference proteome</keyword>
<dbReference type="PRINTS" id="PR00038">
    <property type="entry name" value="HTHLUXR"/>
</dbReference>
<dbReference type="CDD" id="cd06170">
    <property type="entry name" value="LuxR_C_like"/>
    <property type="match status" value="1"/>
</dbReference>
<dbReference type="OrthoDB" id="4135368at2"/>
<dbReference type="InterPro" id="IPR039420">
    <property type="entry name" value="WalR-like"/>
</dbReference>
<dbReference type="Pfam" id="PF00072">
    <property type="entry name" value="Response_reg"/>
    <property type="match status" value="1"/>
</dbReference>
<dbReference type="EMBL" id="VOKX01000140">
    <property type="protein sequence ID" value="KAB7833111.1"/>
    <property type="molecule type" value="Genomic_DNA"/>
</dbReference>
<dbReference type="SUPFAM" id="SSF46894">
    <property type="entry name" value="C-terminal effector domain of the bipartite response regulators"/>
    <property type="match status" value="1"/>
</dbReference>
<keyword evidence="3" id="KW-0238">DNA-binding</keyword>
<evidence type="ECO:0000256" key="1">
    <source>
        <dbReference type="ARBA" id="ARBA00022553"/>
    </source>
</evidence>
<dbReference type="PROSITE" id="PS50043">
    <property type="entry name" value="HTH_LUXR_2"/>
    <property type="match status" value="1"/>
</dbReference>